<accession>A0A0A8YHJ0</accession>
<organism evidence="1">
    <name type="scientific">Arundo donax</name>
    <name type="common">Giant reed</name>
    <name type="synonym">Donax arundinaceus</name>
    <dbReference type="NCBI Taxonomy" id="35708"/>
    <lineage>
        <taxon>Eukaryota</taxon>
        <taxon>Viridiplantae</taxon>
        <taxon>Streptophyta</taxon>
        <taxon>Embryophyta</taxon>
        <taxon>Tracheophyta</taxon>
        <taxon>Spermatophyta</taxon>
        <taxon>Magnoliopsida</taxon>
        <taxon>Liliopsida</taxon>
        <taxon>Poales</taxon>
        <taxon>Poaceae</taxon>
        <taxon>PACMAD clade</taxon>
        <taxon>Arundinoideae</taxon>
        <taxon>Arundineae</taxon>
        <taxon>Arundo</taxon>
    </lineage>
</organism>
<protein>
    <submittedName>
        <fullName evidence="1">Uncharacterized protein</fullName>
    </submittedName>
</protein>
<reference evidence="1" key="2">
    <citation type="journal article" date="2015" name="Data Brief">
        <title>Shoot transcriptome of the giant reed, Arundo donax.</title>
        <authorList>
            <person name="Barrero R.A."/>
            <person name="Guerrero F.D."/>
            <person name="Moolhuijzen P."/>
            <person name="Goolsby J.A."/>
            <person name="Tidwell J."/>
            <person name="Bellgard S.E."/>
            <person name="Bellgard M.I."/>
        </authorList>
    </citation>
    <scope>NUCLEOTIDE SEQUENCE</scope>
    <source>
        <tissue evidence="1">Shoot tissue taken approximately 20 cm above the soil surface</tissue>
    </source>
</reference>
<name>A0A0A8YHJ0_ARUDO</name>
<sequence>MYSKFVVHLCDSVTVSLNELRSKLALCRVALLNVPDWIELNFFCVMDFYCSKQRYKCF</sequence>
<dbReference type="EMBL" id="GBRH01272950">
    <property type="protein sequence ID" value="JAD24945.1"/>
    <property type="molecule type" value="Transcribed_RNA"/>
</dbReference>
<proteinExistence type="predicted"/>
<evidence type="ECO:0000313" key="1">
    <source>
        <dbReference type="EMBL" id="JAD24945.1"/>
    </source>
</evidence>
<reference evidence="1" key="1">
    <citation type="submission" date="2014-09" db="EMBL/GenBank/DDBJ databases">
        <authorList>
            <person name="Magalhaes I.L.F."/>
            <person name="Oliveira U."/>
            <person name="Santos F.R."/>
            <person name="Vidigal T.H.D.A."/>
            <person name="Brescovit A.D."/>
            <person name="Santos A.J."/>
        </authorList>
    </citation>
    <scope>NUCLEOTIDE SEQUENCE</scope>
    <source>
        <tissue evidence="1">Shoot tissue taken approximately 20 cm above the soil surface</tissue>
    </source>
</reference>
<dbReference type="AlphaFoldDB" id="A0A0A8YHJ0"/>